<dbReference type="PANTHER" id="PTHR44846:SF1">
    <property type="entry name" value="MANNOSYL-D-GLYCERATE TRANSPORT_METABOLISM SYSTEM REPRESSOR MNGR-RELATED"/>
    <property type="match status" value="1"/>
</dbReference>
<dbReference type="Gene3D" id="3.40.1410.10">
    <property type="entry name" value="Chorismate lyase-like"/>
    <property type="match status" value="1"/>
</dbReference>
<evidence type="ECO:0000313" key="6">
    <source>
        <dbReference type="Proteomes" id="UP001549162"/>
    </source>
</evidence>
<dbReference type="PANTHER" id="PTHR44846">
    <property type="entry name" value="MANNOSYL-D-GLYCERATE TRANSPORT/METABOLISM SYSTEM REPRESSOR MNGR-RELATED"/>
    <property type="match status" value="1"/>
</dbReference>
<name>A0ABV2J8U1_9FIRM</name>
<dbReference type="Proteomes" id="UP001549162">
    <property type="component" value="Unassembled WGS sequence"/>
</dbReference>
<dbReference type="SUPFAM" id="SSF46785">
    <property type="entry name" value="Winged helix' DNA-binding domain"/>
    <property type="match status" value="1"/>
</dbReference>
<keyword evidence="3" id="KW-0804">Transcription</keyword>
<dbReference type="RefSeq" id="WP_354367376.1">
    <property type="nucleotide sequence ID" value="NZ_JBEPMA010000003.1"/>
</dbReference>
<dbReference type="InterPro" id="IPR028978">
    <property type="entry name" value="Chorismate_lyase_/UTRA_dom_sf"/>
</dbReference>
<protein>
    <submittedName>
        <fullName evidence="5">GntR family transcriptional regulator</fullName>
    </submittedName>
</protein>
<dbReference type="EMBL" id="JBEPMA010000003">
    <property type="protein sequence ID" value="MET3617181.1"/>
    <property type="molecule type" value="Genomic_DNA"/>
</dbReference>
<keyword evidence="2" id="KW-0238">DNA-binding</keyword>
<comment type="caution">
    <text evidence="5">The sequence shown here is derived from an EMBL/GenBank/DDBJ whole genome shotgun (WGS) entry which is preliminary data.</text>
</comment>
<dbReference type="PRINTS" id="PR00035">
    <property type="entry name" value="HTHGNTR"/>
</dbReference>
<dbReference type="PROSITE" id="PS50949">
    <property type="entry name" value="HTH_GNTR"/>
    <property type="match status" value="1"/>
</dbReference>
<evidence type="ECO:0000256" key="3">
    <source>
        <dbReference type="ARBA" id="ARBA00023163"/>
    </source>
</evidence>
<organism evidence="5 6">
    <name type="scientific">Peptoniphilus olsenii</name>
    <dbReference type="NCBI Taxonomy" id="411570"/>
    <lineage>
        <taxon>Bacteria</taxon>
        <taxon>Bacillati</taxon>
        <taxon>Bacillota</taxon>
        <taxon>Tissierellia</taxon>
        <taxon>Tissierellales</taxon>
        <taxon>Peptoniphilaceae</taxon>
        <taxon>Peptoniphilus</taxon>
    </lineage>
</organism>
<dbReference type="InterPro" id="IPR000524">
    <property type="entry name" value="Tscrpt_reg_HTH_GntR"/>
</dbReference>
<dbReference type="Gene3D" id="1.10.10.10">
    <property type="entry name" value="Winged helix-like DNA-binding domain superfamily/Winged helix DNA-binding domain"/>
    <property type="match status" value="1"/>
</dbReference>
<evidence type="ECO:0000256" key="1">
    <source>
        <dbReference type="ARBA" id="ARBA00023015"/>
    </source>
</evidence>
<evidence type="ECO:0000313" key="5">
    <source>
        <dbReference type="EMBL" id="MET3617181.1"/>
    </source>
</evidence>
<dbReference type="InterPro" id="IPR036390">
    <property type="entry name" value="WH_DNA-bd_sf"/>
</dbReference>
<dbReference type="InterPro" id="IPR036388">
    <property type="entry name" value="WH-like_DNA-bd_sf"/>
</dbReference>
<proteinExistence type="predicted"/>
<accession>A0ABV2J8U1</accession>
<evidence type="ECO:0000256" key="2">
    <source>
        <dbReference type="ARBA" id="ARBA00023125"/>
    </source>
</evidence>
<dbReference type="CDD" id="cd07377">
    <property type="entry name" value="WHTH_GntR"/>
    <property type="match status" value="1"/>
</dbReference>
<dbReference type="SUPFAM" id="SSF64288">
    <property type="entry name" value="Chorismate lyase-like"/>
    <property type="match status" value="1"/>
</dbReference>
<dbReference type="Pfam" id="PF00392">
    <property type="entry name" value="GntR"/>
    <property type="match status" value="1"/>
</dbReference>
<reference evidence="5 6" key="1">
    <citation type="submission" date="2024-06" db="EMBL/GenBank/DDBJ databases">
        <title>Genomic Encyclopedia of Type Strains, Phase IV (KMG-IV): sequencing the most valuable type-strain genomes for metagenomic binning, comparative biology and taxonomic classification.</title>
        <authorList>
            <person name="Goeker M."/>
        </authorList>
    </citation>
    <scope>NUCLEOTIDE SEQUENCE [LARGE SCALE GENOMIC DNA]</scope>
    <source>
        <strain evidence="5 6">DSM 21460</strain>
    </source>
</reference>
<evidence type="ECO:0000259" key="4">
    <source>
        <dbReference type="PROSITE" id="PS50949"/>
    </source>
</evidence>
<feature type="domain" description="HTH gntR-type" evidence="4">
    <location>
        <begin position="1"/>
        <end position="69"/>
    </location>
</feature>
<keyword evidence="1" id="KW-0805">Transcription regulation</keyword>
<gene>
    <name evidence="5" type="ORF">ABID14_000809</name>
</gene>
<dbReference type="InterPro" id="IPR050679">
    <property type="entry name" value="Bact_HTH_transcr_reg"/>
</dbReference>
<sequence>MNLRNKARNYILTEIKNIKNFGAEKLPPERELAKKYNISRVTLRSALADLEREGKIIRKQGKGTFISPNFEDMKVDLFRMKTYSQIIQEQGYDISVNTLETKLVKTPQFVKTTGLYDFDSMVLTSRIYYANKIVAAICIDFLEIFFKRDLHKISLYPGSIFKYLYDNYAIELSAGSIQFHAINSEDITKYIKIAPHLLSTNYLLIRGIEYDLMENPRIFTREYVNTDIIPITAIRRR</sequence>
<dbReference type="SMART" id="SM00345">
    <property type="entry name" value="HTH_GNTR"/>
    <property type="match status" value="1"/>
</dbReference>
<keyword evidence="6" id="KW-1185">Reference proteome</keyword>